<dbReference type="EMBL" id="CP039692">
    <property type="protein sequence ID" value="QCJ00314.1"/>
    <property type="molecule type" value="Genomic_DNA"/>
</dbReference>
<dbReference type="PANTHER" id="PTHR11839">
    <property type="entry name" value="UDP/ADP-SUGAR PYROPHOSPHATASE"/>
    <property type="match status" value="1"/>
</dbReference>
<reference evidence="17 19" key="2">
    <citation type="submission" date="2021-03" db="EMBL/GenBank/DDBJ databases">
        <title>Rapid diversification of plasmids in a genus of pathogenic and nitrogen fixing bacteria.</title>
        <authorList>
            <person name="Weisberg A.J."/>
            <person name="Miller M."/>
            <person name="Ream W."/>
            <person name="Grunwald N.J."/>
            <person name="Chang J.H."/>
        </authorList>
    </citation>
    <scope>NUCLEOTIDE SEQUENCE [LARGE SCALE GENOMIC DNA]</scope>
    <source>
        <strain evidence="17 19">AF3.44</strain>
    </source>
</reference>
<comment type="cofactor">
    <cofactor evidence="1 13">
        <name>Mg(2+)</name>
        <dbReference type="ChEBI" id="CHEBI:18420"/>
    </cofactor>
</comment>
<dbReference type="GO" id="GO:0019693">
    <property type="term" value="P:ribose phosphate metabolic process"/>
    <property type="evidence" value="ECO:0007669"/>
    <property type="project" value="TreeGrafter"/>
</dbReference>
<dbReference type="Proteomes" id="UP000298545">
    <property type="component" value="Chromosome linear"/>
</dbReference>
<reference evidence="16 18" key="1">
    <citation type="submission" date="2019-04" db="EMBL/GenBank/DDBJ databases">
        <title>Complete genome sequence of Agrobacterium larrymoorei CFBP5473.</title>
        <authorList>
            <person name="Haryono M."/>
            <person name="Chou L."/>
            <person name="Lin Y.-C."/>
            <person name="Lai E.-M."/>
            <person name="Kuo C.-H."/>
        </authorList>
    </citation>
    <scope>NUCLEOTIDE SEQUENCE [LARGE SCALE GENOMIC DNA]</scope>
    <source>
        <strain evidence="16 18">CFBP5473</strain>
    </source>
</reference>
<dbReference type="AlphaFoldDB" id="A0A4D7DSL8"/>
<dbReference type="GO" id="GO:0046872">
    <property type="term" value="F:metal ion binding"/>
    <property type="evidence" value="ECO:0007669"/>
    <property type="project" value="UniProtKB-KW"/>
</dbReference>
<name>A0A4D7DSL8_9HYPH</name>
<evidence type="ECO:0000256" key="14">
    <source>
        <dbReference type="PIRSR" id="PIRSR604385-3"/>
    </source>
</evidence>
<evidence type="ECO:0000256" key="13">
    <source>
        <dbReference type="PIRSR" id="PIRSR604385-2"/>
    </source>
</evidence>
<evidence type="ECO:0000313" key="18">
    <source>
        <dbReference type="Proteomes" id="UP000298545"/>
    </source>
</evidence>
<dbReference type="InterPro" id="IPR000086">
    <property type="entry name" value="NUDIX_hydrolase_dom"/>
</dbReference>
<evidence type="ECO:0000259" key="15">
    <source>
        <dbReference type="PROSITE" id="PS51462"/>
    </source>
</evidence>
<dbReference type="RefSeq" id="WP_027676156.1">
    <property type="nucleotide sequence ID" value="NZ_CP039692.1"/>
</dbReference>
<dbReference type="EC" id="3.6.1.13" evidence="3"/>
<comment type="catalytic activity">
    <reaction evidence="12">
        <text>ADP-D-ribose + H2O = D-ribose 5-phosphate + AMP + 2 H(+)</text>
        <dbReference type="Rhea" id="RHEA:10412"/>
        <dbReference type="ChEBI" id="CHEBI:15377"/>
        <dbReference type="ChEBI" id="CHEBI:15378"/>
        <dbReference type="ChEBI" id="CHEBI:57967"/>
        <dbReference type="ChEBI" id="CHEBI:78346"/>
        <dbReference type="ChEBI" id="CHEBI:456215"/>
        <dbReference type="EC" id="3.6.1.13"/>
    </reaction>
</comment>
<feature type="binding site" evidence="13">
    <location>
        <position position="112"/>
    </location>
    <ligand>
        <name>Mg(2+)</name>
        <dbReference type="ChEBI" id="CHEBI:18420"/>
        <label>1</label>
    </ligand>
</feature>
<dbReference type="InterPro" id="IPR015797">
    <property type="entry name" value="NUDIX_hydrolase-like_dom_sf"/>
</dbReference>
<sequence>MDRSNAVQLSQPDDEARVKLVEKQTVWKRFIHLQTMVFEQQTRDGRTIRIHREVHDHGVAAAILLFDPKREEIVLVRQFRPGAFANGDASFMLEIPAGLTDGDQPDEAIRRESMEETGYAVSAPRYLFDTYASPGTLTEKISLFYARVDLAKKAGKGGGLETEGEDIEVLTVPLNEAYGMIASGEITDSKTIIMLQWAMLNRASL</sequence>
<evidence type="ECO:0000313" key="17">
    <source>
        <dbReference type="EMBL" id="QYA09240.1"/>
    </source>
</evidence>
<organism evidence="16 18">
    <name type="scientific">Agrobacterium larrymoorei</name>
    <dbReference type="NCBI Taxonomy" id="160699"/>
    <lineage>
        <taxon>Bacteria</taxon>
        <taxon>Pseudomonadati</taxon>
        <taxon>Pseudomonadota</taxon>
        <taxon>Alphaproteobacteria</taxon>
        <taxon>Hyphomicrobiales</taxon>
        <taxon>Rhizobiaceae</taxon>
        <taxon>Rhizobium/Agrobacterium group</taxon>
        <taxon>Agrobacterium</taxon>
    </lineage>
</organism>
<evidence type="ECO:0000256" key="12">
    <source>
        <dbReference type="ARBA" id="ARBA00049546"/>
    </source>
</evidence>
<protein>
    <recommendedName>
        <fullName evidence="4">ADP-ribose pyrophosphatase</fullName>
        <ecNumber evidence="3">3.6.1.13</ecNumber>
    </recommendedName>
    <alternativeName>
        <fullName evidence="9">ADP-ribose diphosphatase</fullName>
    </alternativeName>
    <alternativeName>
        <fullName evidence="11">ADP-ribose phosphohydrolase</fullName>
    </alternativeName>
    <alternativeName>
        <fullName evidence="10">Adenosine diphosphoribose pyrophosphatase</fullName>
    </alternativeName>
</protein>
<dbReference type="InterPro" id="IPR004385">
    <property type="entry name" value="NDP_pyrophosphatase"/>
</dbReference>
<evidence type="ECO:0000256" key="11">
    <source>
        <dbReference type="ARBA" id="ARBA00033056"/>
    </source>
</evidence>
<comment type="similarity">
    <text evidence="2">Belongs to the Nudix hydrolase family. NudF subfamily.</text>
</comment>
<feature type="binding site" evidence="13">
    <location>
        <position position="116"/>
    </location>
    <ligand>
        <name>Mg(2+)</name>
        <dbReference type="ChEBI" id="CHEBI:18420"/>
        <label>1</label>
    </ligand>
</feature>
<dbReference type="STRING" id="1367849.GCA_000518585_03556"/>
<evidence type="ECO:0000313" key="19">
    <source>
        <dbReference type="Proteomes" id="UP000826513"/>
    </source>
</evidence>
<keyword evidence="5 13" id="KW-0479">Metal-binding</keyword>
<dbReference type="CDD" id="cd24157">
    <property type="entry name" value="NUDIX_GDPMK"/>
    <property type="match status" value="1"/>
</dbReference>
<evidence type="ECO:0000256" key="2">
    <source>
        <dbReference type="ARBA" id="ARBA00007482"/>
    </source>
</evidence>
<gene>
    <name evidence="16" type="ORF">CFBP5473_20550</name>
    <name evidence="17" type="ORF">J5285_17805</name>
</gene>
<evidence type="ECO:0000256" key="9">
    <source>
        <dbReference type="ARBA" id="ARBA00030162"/>
    </source>
</evidence>
<feature type="short sequence motif" description="Nudix box" evidence="14">
    <location>
        <begin position="98"/>
        <end position="119"/>
    </location>
</feature>
<evidence type="ECO:0000256" key="1">
    <source>
        <dbReference type="ARBA" id="ARBA00001946"/>
    </source>
</evidence>
<accession>A0A4D7DSL8</accession>
<dbReference type="GO" id="GO:0006753">
    <property type="term" value="P:nucleoside phosphate metabolic process"/>
    <property type="evidence" value="ECO:0007669"/>
    <property type="project" value="TreeGrafter"/>
</dbReference>
<evidence type="ECO:0000256" key="7">
    <source>
        <dbReference type="ARBA" id="ARBA00022842"/>
    </source>
</evidence>
<dbReference type="NCBIfam" id="TIGR00052">
    <property type="entry name" value="nudix-type nucleoside diphosphatase, YffH/AdpP family"/>
    <property type="match status" value="1"/>
</dbReference>
<feature type="binding site" evidence="13">
    <location>
        <position position="165"/>
    </location>
    <ligand>
        <name>Mg(2+)</name>
        <dbReference type="ChEBI" id="CHEBI:18420"/>
        <label>1</label>
    </ligand>
</feature>
<dbReference type="Pfam" id="PF00293">
    <property type="entry name" value="NUDIX"/>
    <property type="match status" value="1"/>
</dbReference>
<dbReference type="GO" id="GO:0005829">
    <property type="term" value="C:cytosol"/>
    <property type="evidence" value="ECO:0007669"/>
    <property type="project" value="TreeGrafter"/>
</dbReference>
<proteinExistence type="inferred from homology"/>
<evidence type="ECO:0000256" key="3">
    <source>
        <dbReference type="ARBA" id="ARBA00012453"/>
    </source>
</evidence>
<dbReference type="Proteomes" id="UP000826513">
    <property type="component" value="Chromosome 2"/>
</dbReference>
<keyword evidence="6" id="KW-0378">Hydrolase</keyword>
<evidence type="ECO:0000256" key="8">
    <source>
        <dbReference type="ARBA" id="ARBA00025164"/>
    </source>
</evidence>
<evidence type="ECO:0000256" key="6">
    <source>
        <dbReference type="ARBA" id="ARBA00022801"/>
    </source>
</evidence>
<dbReference type="OrthoDB" id="5292471at2"/>
<dbReference type="GO" id="GO:0019144">
    <property type="term" value="F:ADP-sugar diphosphatase activity"/>
    <property type="evidence" value="ECO:0007669"/>
    <property type="project" value="TreeGrafter"/>
</dbReference>
<comment type="function">
    <text evidence="8">Acts on ADP-mannose and ADP-glucose as well as ADP-ribose. Prevents glycogen biosynthesis. The reaction catalyzed by this enzyme is a limiting step of the gluconeogenic process.</text>
</comment>
<dbReference type="GO" id="GO:0047631">
    <property type="term" value="F:ADP-ribose diphosphatase activity"/>
    <property type="evidence" value="ECO:0007669"/>
    <property type="project" value="UniProtKB-EC"/>
</dbReference>
<dbReference type="KEGG" id="alf:CFBP5473_20550"/>
<dbReference type="PROSITE" id="PS51462">
    <property type="entry name" value="NUDIX"/>
    <property type="match status" value="1"/>
</dbReference>
<dbReference type="Gene3D" id="3.90.79.10">
    <property type="entry name" value="Nucleoside Triphosphate Pyrophosphohydrolase"/>
    <property type="match status" value="1"/>
</dbReference>
<dbReference type="SUPFAM" id="SSF55811">
    <property type="entry name" value="Nudix"/>
    <property type="match status" value="1"/>
</dbReference>
<feature type="domain" description="Nudix hydrolase" evidence="15">
    <location>
        <begin position="56"/>
        <end position="194"/>
    </location>
</feature>
<keyword evidence="19" id="KW-1185">Reference proteome</keyword>
<dbReference type="PANTHER" id="PTHR11839:SF5">
    <property type="entry name" value="ADP-RIBOSE PYROPHOSPHATASE"/>
    <property type="match status" value="1"/>
</dbReference>
<feature type="binding site" evidence="13">
    <location>
        <position position="97"/>
    </location>
    <ligand>
        <name>Mg(2+)</name>
        <dbReference type="ChEBI" id="CHEBI:18420"/>
        <label>1</label>
    </ligand>
</feature>
<keyword evidence="7 13" id="KW-0460">Magnesium</keyword>
<dbReference type="EMBL" id="CP072168">
    <property type="protein sequence ID" value="QYA09240.1"/>
    <property type="molecule type" value="Genomic_DNA"/>
</dbReference>
<evidence type="ECO:0000313" key="16">
    <source>
        <dbReference type="EMBL" id="QCJ00314.1"/>
    </source>
</evidence>
<evidence type="ECO:0000256" key="4">
    <source>
        <dbReference type="ARBA" id="ARBA00013297"/>
    </source>
</evidence>
<evidence type="ECO:0000256" key="10">
    <source>
        <dbReference type="ARBA" id="ARBA00030308"/>
    </source>
</evidence>
<evidence type="ECO:0000256" key="5">
    <source>
        <dbReference type="ARBA" id="ARBA00022723"/>
    </source>
</evidence>